<feature type="transmembrane region" description="Helical" evidence="1">
    <location>
        <begin position="12"/>
        <end position="29"/>
    </location>
</feature>
<organism evidence="2 3">
    <name type="scientific">Lipomyces tetrasporus</name>
    <dbReference type="NCBI Taxonomy" id="54092"/>
    <lineage>
        <taxon>Eukaryota</taxon>
        <taxon>Fungi</taxon>
        <taxon>Dikarya</taxon>
        <taxon>Ascomycota</taxon>
        <taxon>Saccharomycotina</taxon>
        <taxon>Lipomycetes</taxon>
        <taxon>Lipomycetales</taxon>
        <taxon>Lipomycetaceae</taxon>
        <taxon>Lipomyces</taxon>
    </lineage>
</organism>
<evidence type="ECO:0000256" key="1">
    <source>
        <dbReference type="SAM" id="Phobius"/>
    </source>
</evidence>
<dbReference type="InterPro" id="IPR040201">
    <property type="entry name" value="Mrg3-like"/>
</dbReference>
<keyword evidence="1" id="KW-1133">Transmembrane helix</keyword>
<gene>
    <name evidence="2" type="ORF">POJ06DRAFT_193500</name>
</gene>
<dbReference type="GO" id="GO:0051787">
    <property type="term" value="F:misfolded protein binding"/>
    <property type="evidence" value="ECO:0007669"/>
    <property type="project" value="TreeGrafter"/>
</dbReference>
<name>A0AAD7VUI4_9ASCO</name>
<dbReference type="RefSeq" id="XP_056045309.1">
    <property type="nucleotide sequence ID" value="XM_056184914.1"/>
</dbReference>
<evidence type="ECO:0008006" key="4">
    <source>
        <dbReference type="Google" id="ProtNLM"/>
    </source>
</evidence>
<dbReference type="Proteomes" id="UP001217417">
    <property type="component" value="Unassembled WGS sequence"/>
</dbReference>
<protein>
    <recommendedName>
        <fullName evidence="4">TPR-like protein</fullName>
    </recommendedName>
</protein>
<dbReference type="EMBL" id="JARPMG010000003">
    <property type="protein sequence ID" value="KAJ8101859.1"/>
    <property type="molecule type" value="Genomic_DNA"/>
</dbReference>
<reference evidence="2" key="1">
    <citation type="submission" date="2023-03" db="EMBL/GenBank/DDBJ databases">
        <title>Near-Complete genome sequence of Lipomyces tetrasporous NRRL Y-64009, an oleaginous yeast capable of growing on lignocellulosic hydrolysates.</title>
        <authorList>
            <consortium name="Lawrence Berkeley National Laboratory"/>
            <person name="Jagtap S.S."/>
            <person name="Liu J.-J."/>
            <person name="Walukiewicz H.E."/>
            <person name="Pangilinan J."/>
            <person name="Lipzen A."/>
            <person name="Ahrendt S."/>
            <person name="Koriabine M."/>
            <person name="Cobaugh K."/>
            <person name="Salamov A."/>
            <person name="Yoshinaga Y."/>
            <person name="Ng V."/>
            <person name="Daum C."/>
            <person name="Grigoriev I.V."/>
            <person name="Slininger P.J."/>
            <person name="Dien B.S."/>
            <person name="Jin Y.-S."/>
            <person name="Rao C.V."/>
        </authorList>
    </citation>
    <scope>NUCLEOTIDE SEQUENCE</scope>
    <source>
        <strain evidence="2">NRRL Y-64009</strain>
    </source>
</reference>
<evidence type="ECO:0000313" key="3">
    <source>
        <dbReference type="Proteomes" id="UP001217417"/>
    </source>
</evidence>
<dbReference type="AlphaFoldDB" id="A0AAD7VUI4"/>
<dbReference type="GO" id="GO:0031942">
    <property type="term" value="C:i-AAA complex"/>
    <property type="evidence" value="ECO:0007669"/>
    <property type="project" value="TreeGrafter"/>
</dbReference>
<dbReference type="PANTHER" id="PTHR28142">
    <property type="entry name" value="MITOCHONDRIAL INNER MEMBRANE I-AAA PROTEASE SUPERCOMPLEX SUBUNIT MGR3-RELATED"/>
    <property type="match status" value="1"/>
</dbReference>
<keyword evidence="1" id="KW-0472">Membrane</keyword>
<evidence type="ECO:0000313" key="2">
    <source>
        <dbReference type="EMBL" id="KAJ8101859.1"/>
    </source>
</evidence>
<sequence>MGGNSPFWTRGRLALAGILTMAGIVYVTFPKHNYPKEVADLIRLGLKAERKDTPDNYERAISFYLSALEVAEHLDMNQTCDEYTGLQIKVGEILERLDAYEPALLMYNNILDNGIVWLQEDPRRAGTMSFDKLVRYLRVSVRAAEVAETIEQTSANLPMLGMWIETLQKRLPDNYTKLLPTHIMDIEQDCPIPPESYNFPQSPTTEEKRQFTHVDSDIEDTLALARDYYATLLIQNSRPGIGYHIKNENIKLMQIMDNPWPRILRTQVDIASAYFICYERATADNTLDRPLESRIAKSDAPRYLELAEACLKDALSKMTAIRGSSDETLQYSVEDHQDLDVAQALAIYGLGVIEAKKTNYRQAMDLLKEARIRAMGCQYPELVDKIKEEWSVIIEHLNTDRVMDADAIADAMEYLGPLTEATSDK</sequence>
<keyword evidence="3" id="KW-1185">Reference proteome</keyword>
<dbReference type="PANTHER" id="PTHR28142:SF1">
    <property type="entry name" value="MITOCHONDRIAL INNER MEMBRANE I-AAA PROTEASE SUPERCOMPLEX SUBUNIT MGR3-RELATED"/>
    <property type="match status" value="1"/>
</dbReference>
<accession>A0AAD7VUI4</accession>
<keyword evidence="1" id="KW-0812">Transmembrane</keyword>
<dbReference type="GeneID" id="80880080"/>
<dbReference type="GO" id="GO:0006515">
    <property type="term" value="P:protein quality control for misfolded or incompletely synthesized proteins"/>
    <property type="evidence" value="ECO:0007669"/>
    <property type="project" value="TreeGrafter"/>
</dbReference>
<comment type="caution">
    <text evidence="2">The sequence shown here is derived from an EMBL/GenBank/DDBJ whole genome shotgun (WGS) entry which is preliminary data.</text>
</comment>
<proteinExistence type="predicted"/>